<dbReference type="InterPro" id="IPR037018">
    <property type="entry name" value="GH65_N"/>
</dbReference>
<feature type="compositionally biased region" description="Pro residues" evidence="3">
    <location>
        <begin position="754"/>
        <end position="765"/>
    </location>
</feature>
<dbReference type="SUPFAM" id="SSF48208">
    <property type="entry name" value="Six-hairpin glycosidases"/>
    <property type="match status" value="1"/>
</dbReference>
<dbReference type="PIRSF" id="PIRSF036289">
    <property type="entry name" value="Glycosyl_hydrolase_malt_phosph"/>
    <property type="match status" value="1"/>
</dbReference>
<evidence type="ECO:0000259" key="4">
    <source>
        <dbReference type="Pfam" id="PF03632"/>
    </source>
</evidence>
<dbReference type="InterPro" id="IPR005194">
    <property type="entry name" value="Glyco_hydro_65_C"/>
</dbReference>
<dbReference type="EMBL" id="BAABBX010000003">
    <property type="protein sequence ID" value="GAA4184100.1"/>
    <property type="molecule type" value="Genomic_DNA"/>
</dbReference>
<dbReference type="Gene3D" id="1.50.10.10">
    <property type="match status" value="1"/>
</dbReference>
<dbReference type="PANTHER" id="PTHR11051">
    <property type="entry name" value="GLYCOSYL HYDROLASE-RELATED"/>
    <property type="match status" value="1"/>
</dbReference>
<dbReference type="PANTHER" id="PTHR11051:SF13">
    <property type="entry name" value="GLYCOSYL TRANSFERASE"/>
    <property type="match status" value="1"/>
</dbReference>
<protein>
    <submittedName>
        <fullName evidence="7">Glycosyl hydrolase family 65 protein</fullName>
    </submittedName>
</protein>
<dbReference type="GO" id="GO:0016787">
    <property type="term" value="F:hydrolase activity"/>
    <property type="evidence" value="ECO:0007669"/>
    <property type="project" value="UniProtKB-KW"/>
</dbReference>
<keyword evidence="7" id="KW-0378">Hydrolase</keyword>
<keyword evidence="8" id="KW-1185">Reference proteome</keyword>
<dbReference type="InterPro" id="IPR005195">
    <property type="entry name" value="Glyco_hydro_65_M"/>
</dbReference>
<keyword evidence="2" id="KW-0326">Glycosidase</keyword>
<feature type="domain" description="Glycoside hydrolase family 65 C-terminal" evidence="5">
    <location>
        <begin position="683"/>
        <end position="743"/>
    </location>
</feature>
<organism evidence="7 8">
    <name type="scientific">Gryllotalpicola kribbensis</name>
    <dbReference type="NCBI Taxonomy" id="993084"/>
    <lineage>
        <taxon>Bacteria</taxon>
        <taxon>Bacillati</taxon>
        <taxon>Actinomycetota</taxon>
        <taxon>Actinomycetes</taxon>
        <taxon>Micrococcales</taxon>
        <taxon>Microbacteriaceae</taxon>
        <taxon>Gryllotalpicola</taxon>
    </lineage>
</organism>
<evidence type="ECO:0000256" key="3">
    <source>
        <dbReference type="SAM" id="MobiDB-lite"/>
    </source>
</evidence>
<sequence>MSSRAPLTVEDWAVGVSGHEPAWAPQLESLFALSNGFLGWRGTLDEKPSSLGGTCRLNGFFERFPLAYAEPAYGYPKFGQALAGAPDGAVIALSIDGERLDLGAGTVHAHEQRLELRDGTLTRETVWESPAGARVRVRSTRLVSLCERGLAAVRFEVEALDGRHDATIVSLLEAADTPQQNEDGLESIAALVPSWSEADDAGGAASHATAHSGLAVAAAVHHDVGGGAEMRARADAAGIRTTITAALTPGRALTVTKLIGYATGADHQTTELVATARAQVETARRLGWAELLSRQRAVLDGFWRTADVEIDGDPRLQQAIRFALFHVFQSVVFADPFPPPAKGLTGSGYQGHTFWDLDSFVVPVLAVLRPEAAASALRWRHRGLPLAQQRARELGFRGAAFPWRTIDGHESSGYWPASTAALHLNADIADAVLRYVWATGDEEFAAREGVELLVQTARLWQSLVRTDDEGVAHLDGVTGPDEYSALGDDNLYTNLMAQQNLLAAAQFARRHREAAARLAITADELARWEATAHAIALPFDERKRVHAQSAGFTGKKRWPFDEMTADAYPLMEHHPYVQLYRHEVAKQADLALALVRRPGVFTAAQRERDFAYYEAITVRDSSLSAATQAVLAAELGHVDLAAEYVREVAQMDLADLHGDTQGGIHLAAAAGLWTALAAGFGGLRLGEGAPAFAPRLPERMHRLRFRARLCGRLLLVDIRPGQASYRVLEGPPLTVTHCGQALSVGQQSVTAPIPRLPRPGPPPTQPRHRPPGLDAPR</sequence>
<dbReference type="Pfam" id="PF03632">
    <property type="entry name" value="Glyco_hydro_65m"/>
    <property type="match status" value="1"/>
</dbReference>
<dbReference type="RefSeq" id="WP_344773339.1">
    <property type="nucleotide sequence ID" value="NZ_BAABBX010000003.1"/>
</dbReference>
<feature type="domain" description="Glycoside hydrolase family 65 central catalytic" evidence="4">
    <location>
        <begin position="321"/>
        <end position="674"/>
    </location>
</feature>
<dbReference type="InterPro" id="IPR005196">
    <property type="entry name" value="Glyco_hydro_65_N"/>
</dbReference>
<feature type="domain" description="Glycoside hydrolase family 65 N-terminal" evidence="6">
    <location>
        <begin position="22"/>
        <end position="263"/>
    </location>
</feature>
<comment type="caution">
    <text evidence="7">The sequence shown here is derived from an EMBL/GenBank/DDBJ whole genome shotgun (WGS) entry which is preliminary data.</text>
</comment>
<reference evidence="8" key="1">
    <citation type="journal article" date="2019" name="Int. J. Syst. Evol. Microbiol.">
        <title>The Global Catalogue of Microorganisms (GCM) 10K type strain sequencing project: providing services to taxonomists for standard genome sequencing and annotation.</title>
        <authorList>
            <consortium name="The Broad Institute Genomics Platform"/>
            <consortium name="The Broad Institute Genome Sequencing Center for Infectious Disease"/>
            <person name="Wu L."/>
            <person name="Ma J."/>
        </authorList>
    </citation>
    <scope>NUCLEOTIDE SEQUENCE [LARGE SCALE GENOMIC DNA]</scope>
    <source>
        <strain evidence="8">JCM 17593</strain>
    </source>
</reference>
<dbReference type="Gene3D" id="2.70.98.40">
    <property type="entry name" value="Glycoside hydrolase, family 65, N-terminal domain"/>
    <property type="match status" value="1"/>
</dbReference>
<dbReference type="SUPFAM" id="SSF74650">
    <property type="entry name" value="Galactose mutarotase-like"/>
    <property type="match status" value="1"/>
</dbReference>
<dbReference type="InterPro" id="IPR011013">
    <property type="entry name" value="Gal_mutarotase_sf_dom"/>
</dbReference>
<dbReference type="Gene3D" id="2.60.420.10">
    <property type="entry name" value="Maltose phosphorylase, domain 3"/>
    <property type="match status" value="1"/>
</dbReference>
<name>A0ABP8AHX0_9MICO</name>
<dbReference type="InterPro" id="IPR017045">
    <property type="entry name" value="Malt_Pase/Glycosyl_Hdrlase"/>
</dbReference>
<feature type="region of interest" description="Disordered" evidence="3">
    <location>
        <begin position="746"/>
        <end position="777"/>
    </location>
</feature>
<evidence type="ECO:0000313" key="7">
    <source>
        <dbReference type="EMBL" id="GAA4184100.1"/>
    </source>
</evidence>
<accession>A0ABP8AHX0</accession>
<proteinExistence type="inferred from homology"/>
<evidence type="ECO:0000313" key="8">
    <source>
        <dbReference type="Proteomes" id="UP001500213"/>
    </source>
</evidence>
<dbReference type="Pfam" id="PF03636">
    <property type="entry name" value="Glyco_hydro_65N"/>
    <property type="match status" value="1"/>
</dbReference>
<dbReference type="InterPro" id="IPR012341">
    <property type="entry name" value="6hp_glycosidase-like_sf"/>
</dbReference>
<gene>
    <name evidence="7" type="ORF">GCM10022288_04310</name>
</gene>
<evidence type="ECO:0000259" key="6">
    <source>
        <dbReference type="Pfam" id="PF03636"/>
    </source>
</evidence>
<evidence type="ECO:0000259" key="5">
    <source>
        <dbReference type="Pfam" id="PF03633"/>
    </source>
</evidence>
<dbReference type="Pfam" id="PF03633">
    <property type="entry name" value="Glyco_hydro_65C"/>
    <property type="match status" value="1"/>
</dbReference>
<dbReference type="InterPro" id="IPR008928">
    <property type="entry name" value="6-hairpin_glycosidase_sf"/>
</dbReference>
<comment type="similarity">
    <text evidence="1">Belongs to the glycosyl hydrolase 65 family.</text>
</comment>
<dbReference type="Proteomes" id="UP001500213">
    <property type="component" value="Unassembled WGS sequence"/>
</dbReference>
<evidence type="ECO:0000256" key="1">
    <source>
        <dbReference type="ARBA" id="ARBA00006768"/>
    </source>
</evidence>
<evidence type="ECO:0000256" key="2">
    <source>
        <dbReference type="ARBA" id="ARBA00023295"/>
    </source>
</evidence>